<dbReference type="Pfam" id="PF01594">
    <property type="entry name" value="AI-2E_transport"/>
    <property type="match status" value="1"/>
</dbReference>
<feature type="transmembrane region" description="Helical" evidence="8">
    <location>
        <begin position="153"/>
        <end position="172"/>
    </location>
</feature>
<evidence type="ECO:0000256" key="4">
    <source>
        <dbReference type="ARBA" id="ARBA00022475"/>
    </source>
</evidence>
<dbReference type="GO" id="GO:0005886">
    <property type="term" value="C:plasma membrane"/>
    <property type="evidence" value="ECO:0007669"/>
    <property type="project" value="UniProtKB-SubCell"/>
</dbReference>
<dbReference type="STRING" id="1122236.GCA_000378225_01176"/>
<dbReference type="Proteomes" id="UP000321374">
    <property type="component" value="Unassembled WGS sequence"/>
</dbReference>
<evidence type="ECO:0000256" key="2">
    <source>
        <dbReference type="ARBA" id="ARBA00009773"/>
    </source>
</evidence>
<feature type="transmembrane region" description="Helical" evidence="8">
    <location>
        <begin position="207"/>
        <end position="229"/>
    </location>
</feature>
<gene>
    <name evidence="9" type="ORF">E6Q51_02970</name>
</gene>
<organism evidence="9 10">
    <name type="scientific">Methylophilus methylotrophus</name>
    <name type="common">Bacterium W3A1</name>
    <dbReference type="NCBI Taxonomy" id="17"/>
    <lineage>
        <taxon>Bacteria</taxon>
        <taxon>Pseudomonadati</taxon>
        <taxon>Pseudomonadota</taxon>
        <taxon>Betaproteobacteria</taxon>
        <taxon>Nitrosomonadales</taxon>
        <taxon>Methylophilaceae</taxon>
        <taxon>Methylophilus</taxon>
    </lineage>
</organism>
<dbReference type="PANTHER" id="PTHR21716:SF67">
    <property type="entry name" value="TRANSPORT PROTEIN YDIK-RELATED"/>
    <property type="match status" value="1"/>
</dbReference>
<comment type="caution">
    <text evidence="9">The sequence shown here is derived from an EMBL/GenBank/DDBJ whole genome shotgun (WGS) entry which is preliminary data.</text>
</comment>
<evidence type="ECO:0000256" key="5">
    <source>
        <dbReference type="ARBA" id="ARBA00022692"/>
    </source>
</evidence>
<feature type="transmembrane region" description="Helical" evidence="8">
    <location>
        <begin position="57"/>
        <end position="80"/>
    </location>
</feature>
<proteinExistence type="inferred from homology"/>
<evidence type="ECO:0000313" key="9">
    <source>
        <dbReference type="EMBL" id="TXI37592.1"/>
    </source>
</evidence>
<evidence type="ECO:0000256" key="7">
    <source>
        <dbReference type="ARBA" id="ARBA00023136"/>
    </source>
</evidence>
<evidence type="ECO:0000256" key="6">
    <source>
        <dbReference type="ARBA" id="ARBA00022989"/>
    </source>
</evidence>
<feature type="transmembrane region" description="Helical" evidence="8">
    <location>
        <begin position="302"/>
        <end position="324"/>
    </location>
</feature>
<keyword evidence="7 8" id="KW-0472">Membrane</keyword>
<feature type="transmembrane region" description="Helical" evidence="8">
    <location>
        <begin position="236"/>
        <end position="264"/>
    </location>
</feature>
<protein>
    <submittedName>
        <fullName evidence="9">AI-2E family transporter</fullName>
    </submittedName>
</protein>
<keyword evidence="5 8" id="KW-0812">Transmembrane</keyword>
<name>A0A5C7WKV7_METME</name>
<dbReference type="InterPro" id="IPR002549">
    <property type="entry name" value="AI-2E-like"/>
</dbReference>
<feature type="transmembrane region" description="Helical" evidence="8">
    <location>
        <begin position="12"/>
        <end position="45"/>
    </location>
</feature>
<evidence type="ECO:0000256" key="1">
    <source>
        <dbReference type="ARBA" id="ARBA00004651"/>
    </source>
</evidence>
<comment type="subcellular location">
    <subcellularLocation>
        <location evidence="1">Cell membrane</location>
        <topology evidence="1">Multi-pass membrane protein</topology>
    </subcellularLocation>
</comment>
<dbReference type="EMBL" id="SSGG01000050">
    <property type="protein sequence ID" value="TXI37592.1"/>
    <property type="molecule type" value="Genomic_DNA"/>
</dbReference>
<reference evidence="9 10" key="1">
    <citation type="submission" date="2018-09" db="EMBL/GenBank/DDBJ databases">
        <title>Metagenome Assembled Genomes from an Advanced Water Purification Facility.</title>
        <authorList>
            <person name="Stamps B.W."/>
            <person name="Spear J.R."/>
        </authorList>
    </citation>
    <scope>NUCLEOTIDE SEQUENCE [LARGE SCALE GENOMIC DNA]</scope>
    <source>
        <strain evidence="9">Bin_42_2</strain>
    </source>
</reference>
<dbReference type="PANTHER" id="PTHR21716">
    <property type="entry name" value="TRANSMEMBRANE PROTEIN"/>
    <property type="match status" value="1"/>
</dbReference>
<keyword evidence="6 8" id="KW-1133">Transmembrane helix</keyword>
<comment type="similarity">
    <text evidence="2">Belongs to the autoinducer-2 exporter (AI-2E) (TC 2.A.86) family.</text>
</comment>
<keyword evidence="3" id="KW-0813">Transport</keyword>
<keyword evidence="4" id="KW-1003">Cell membrane</keyword>
<sequence length="355" mass="38388">MINTNQIARIALITLLIIGCVFVLHAFMAAVLFAAVLCMFSWPLYHRIWLQLGKRDALAAVIMTLFLLLALILPMAYLAVHLTDSATLLLNEARLLLQSLPSHAPPWVASIPVIGTQLADAWQSALVSNEALMRMTHQYAVPLRSYLLRAVQLVMSGFMQLLLAVFIAFFFYRDGARMAHAVKVMVRRLGGALGEEMLQLSCMTAKGVMLGIFGTALAQSTVALFGFWFAGAPMPLLLAMATFFLSVVPVGPPLVWGGAALWLFSHGEPGWAIFLGFYGLLVISSVDNVIKPILISHSSHLPMLLVVLGVLGGALAFGFIGIFLGPTLLAVGLTLVSHWVALQNKHADNVDIASS</sequence>
<evidence type="ECO:0000313" key="10">
    <source>
        <dbReference type="Proteomes" id="UP000321374"/>
    </source>
</evidence>
<evidence type="ECO:0000256" key="8">
    <source>
        <dbReference type="SAM" id="Phobius"/>
    </source>
</evidence>
<feature type="transmembrane region" description="Helical" evidence="8">
    <location>
        <begin position="270"/>
        <end position="290"/>
    </location>
</feature>
<accession>A0A5C7WKV7</accession>
<dbReference type="AlphaFoldDB" id="A0A5C7WKV7"/>
<evidence type="ECO:0000256" key="3">
    <source>
        <dbReference type="ARBA" id="ARBA00022448"/>
    </source>
</evidence>